<sequence>MKKLGAIILSLSLLMALFPQVTMAAQSSDFEQELAEYLHKSSEERGFEVTKEDVEASLAAYDESLSSFNSVKEVSDFLGEVIKADLTNLDELFEEHGLDEESLVQLLQENGEGLIDYVFVDDLYEAVYTYTEDGVFERDPNFEQNLSDYLIEISKIRGFEITKAHIESSLRFYGDDLQSYETVQDLKAFLGDVIKADLSNLDYFKETYELDQPAIISLLEENEKDLDDYVYIDQLEADIWEFSEGLLPGMEEELAEELLPMFEEELGLTEEELKRLEDHFTSLEEYFSDEALLERMEQLGERMERFEEFDSIDEITAEQLSELNSIYDEFLSIFKLKASYRLVLNGTETPLSIAEMLQLEQLKGAKLKVILYNTDGTFLADLLITDELVDSQTVTMAGSQIEKSVEEVVGSAQTAPVINAKEKMIEKRESQQNKAFKTVKGAKLPKTASDYIPNMLLGIFIALAGVLIYRQARNT</sequence>
<gene>
    <name evidence="3" type="ORF">D0469_03705</name>
</gene>
<keyword evidence="4" id="KW-1185">Reference proteome</keyword>
<reference evidence="3 4" key="1">
    <citation type="submission" date="2018-08" db="EMBL/GenBank/DDBJ databases">
        <title>Bacillus chawlae sp. nov., Bacillus glennii sp. nov., and Bacillus saganii sp. nov. Isolated from the Vehicle Assembly Building at Kennedy Space Center where the Viking Spacecraft were Assembled.</title>
        <authorList>
            <person name="Seuylemezian A."/>
            <person name="Vaishampayan P."/>
        </authorList>
    </citation>
    <scope>NUCLEOTIDE SEQUENCE [LARGE SCALE GENOMIC DNA]</scope>
    <source>
        <strain evidence="3 4">V47-23a</strain>
    </source>
</reference>
<proteinExistence type="predicted"/>
<feature type="signal peptide" evidence="2">
    <location>
        <begin position="1"/>
        <end position="24"/>
    </location>
</feature>
<dbReference type="Proteomes" id="UP000264541">
    <property type="component" value="Unassembled WGS sequence"/>
</dbReference>
<evidence type="ECO:0000313" key="3">
    <source>
        <dbReference type="EMBL" id="RFU71054.1"/>
    </source>
</evidence>
<dbReference type="AlphaFoldDB" id="A0A372LU26"/>
<organism evidence="3 4">
    <name type="scientific">Peribacillus saganii</name>
    <dbReference type="NCBI Taxonomy" id="2303992"/>
    <lineage>
        <taxon>Bacteria</taxon>
        <taxon>Bacillati</taxon>
        <taxon>Bacillota</taxon>
        <taxon>Bacilli</taxon>
        <taxon>Bacillales</taxon>
        <taxon>Bacillaceae</taxon>
        <taxon>Peribacillus</taxon>
    </lineage>
</organism>
<evidence type="ECO:0000313" key="4">
    <source>
        <dbReference type="Proteomes" id="UP000264541"/>
    </source>
</evidence>
<feature type="chain" id="PRO_5016679919" evidence="2">
    <location>
        <begin position="25"/>
        <end position="475"/>
    </location>
</feature>
<dbReference type="OrthoDB" id="2718583at2"/>
<keyword evidence="1" id="KW-0812">Transmembrane</keyword>
<dbReference type="NCBIfam" id="TIGR04383">
    <property type="entry name" value="acidic_w_LPXTA"/>
    <property type="match status" value="2"/>
</dbReference>
<dbReference type="RefSeq" id="WP_117325281.1">
    <property type="nucleotide sequence ID" value="NZ_QVTE01000008.1"/>
</dbReference>
<dbReference type="EMBL" id="QVTE01000008">
    <property type="protein sequence ID" value="RFU71054.1"/>
    <property type="molecule type" value="Genomic_DNA"/>
</dbReference>
<evidence type="ECO:0000256" key="1">
    <source>
        <dbReference type="SAM" id="Phobius"/>
    </source>
</evidence>
<keyword evidence="1" id="KW-0472">Membrane</keyword>
<name>A0A372LU26_9BACI</name>
<keyword evidence="2" id="KW-0732">Signal</keyword>
<feature type="transmembrane region" description="Helical" evidence="1">
    <location>
        <begin position="451"/>
        <end position="469"/>
    </location>
</feature>
<comment type="caution">
    <text evidence="3">The sequence shown here is derived from an EMBL/GenBank/DDBJ whole genome shotgun (WGS) entry which is preliminary data.</text>
</comment>
<evidence type="ECO:0000256" key="2">
    <source>
        <dbReference type="SAM" id="SignalP"/>
    </source>
</evidence>
<accession>A0A372LU26</accession>
<protein>
    <submittedName>
        <fullName evidence="3">Processed acidic surface protein</fullName>
    </submittedName>
</protein>
<keyword evidence="1" id="KW-1133">Transmembrane helix</keyword>
<dbReference type="InterPro" id="IPR030832">
    <property type="entry name" value="Acidic_LPXTA"/>
</dbReference>